<dbReference type="InterPro" id="IPR007554">
    <property type="entry name" value="Glycerophosphate_synth"/>
</dbReference>
<sequence>MKTLERLVIKYILKIIYCLSYIFKIKKRIVFATYRPDYMEGNYKYILDEIKKRNLDYECKILYEKPGAGLAGMLKYLKHMCIAEHYLATSEFFIVDDFYFPVYAVNKLRKGTEVVQVWHACGAFKKFALSTVDENYSNGNEYIKYIPIHTNYTHVTVTSKEVAKHYAAAFNMSEDNIDPIGVPRTDIFFDEKKKEEPKEILYKKYPKLKDKKIILYAPTFRGTGQSDANSGVAFDLDKVVNALGEDYVLAIKMHPFVKWRYEKESDKVIDMSDYKSINDILLITDILITDYSSTVFEFALLDKPMIFYADDLETYINDRDFYYEYTSFVPGPIVKTTDELVDLIKEDNYDLEKVREFKEKFFDYTDGCSSKRFVDKIILKK</sequence>
<dbReference type="InterPro" id="IPR043148">
    <property type="entry name" value="TagF_C"/>
</dbReference>
<dbReference type="Pfam" id="PF04464">
    <property type="entry name" value="Glyphos_transf"/>
    <property type="match status" value="1"/>
</dbReference>
<keyword evidence="5" id="KW-0777">Teichoic acid biosynthesis</keyword>
<dbReference type="GO" id="GO:0019350">
    <property type="term" value="P:teichoic acid biosynthetic process"/>
    <property type="evidence" value="ECO:0007669"/>
    <property type="project" value="UniProtKB-KW"/>
</dbReference>
<dbReference type="InterPro" id="IPR043149">
    <property type="entry name" value="TagF_N"/>
</dbReference>
<protein>
    <submittedName>
        <fullName evidence="7">Putative CDP-glycerol:glycerophosphate glycerophosphotransferase</fullName>
        <ecNumber evidence="7">2.7.8.-</ecNumber>
    </submittedName>
</protein>
<evidence type="ECO:0000256" key="5">
    <source>
        <dbReference type="ARBA" id="ARBA00022944"/>
    </source>
</evidence>
<dbReference type="GO" id="GO:0047355">
    <property type="term" value="F:CDP-glycerol glycerophosphotransferase activity"/>
    <property type="evidence" value="ECO:0007669"/>
    <property type="project" value="InterPro"/>
</dbReference>
<accession>A0A1V4SSV5</accession>
<proteinExistence type="inferred from homology"/>
<dbReference type="PANTHER" id="PTHR37316">
    <property type="entry name" value="TEICHOIC ACID GLYCEROL-PHOSPHATE PRIMASE"/>
    <property type="match status" value="1"/>
</dbReference>
<dbReference type="AlphaFoldDB" id="A0A1V4SSV5"/>
<dbReference type="Proteomes" id="UP000191448">
    <property type="component" value="Unassembled WGS sequence"/>
</dbReference>
<comment type="caution">
    <text evidence="7">The sequence shown here is derived from an EMBL/GenBank/DDBJ whole genome shotgun (WGS) entry which is preliminary data.</text>
</comment>
<dbReference type="SUPFAM" id="SSF53756">
    <property type="entry name" value="UDP-Glycosyltransferase/glycogen phosphorylase"/>
    <property type="match status" value="1"/>
</dbReference>
<gene>
    <name evidence="7" type="primary">tagB_2</name>
    <name evidence="7" type="ORF">CLTHE_22060</name>
</gene>
<dbReference type="Gene3D" id="3.40.50.11820">
    <property type="match status" value="1"/>
</dbReference>
<reference evidence="7 8" key="1">
    <citation type="submission" date="2016-02" db="EMBL/GenBank/DDBJ databases">
        <title>Genome sequence of Clostridium thermobutyricum DSM 4928.</title>
        <authorList>
            <person name="Poehlein A."/>
            <person name="Daniel R."/>
        </authorList>
    </citation>
    <scope>NUCLEOTIDE SEQUENCE [LARGE SCALE GENOMIC DNA]</scope>
    <source>
        <strain evidence="7 8">DSM 4928</strain>
    </source>
</reference>
<dbReference type="RefSeq" id="WP_080023466.1">
    <property type="nucleotide sequence ID" value="NZ_LTAY01000059.1"/>
</dbReference>
<evidence type="ECO:0000256" key="3">
    <source>
        <dbReference type="ARBA" id="ARBA00022475"/>
    </source>
</evidence>
<comment type="subcellular location">
    <subcellularLocation>
        <location evidence="1">Cell membrane</location>
        <topology evidence="1">Peripheral membrane protein</topology>
    </subcellularLocation>
</comment>
<dbReference type="InterPro" id="IPR051612">
    <property type="entry name" value="Teichoic_Acid_Biosynth"/>
</dbReference>
<evidence type="ECO:0000256" key="2">
    <source>
        <dbReference type="ARBA" id="ARBA00010488"/>
    </source>
</evidence>
<keyword evidence="3" id="KW-1003">Cell membrane</keyword>
<dbReference type="EC" id="2.7.8.-" evidence="7"/>
<dbReference type="Gene3D" id="3.40.50.12580">
    <property type="match status" value="1"/>
</dbReference>
<name>A0A1V4SSV5_9CLOT</name>
<keyword evidence="4 7" id="KW-0808">Transferase</keyword>
<dbReference type="EMBL" id="LTAY01000059">
    <property type="protein sequence ID" value="OPX46968.1"/>
    <property type="molecule type" value="Genomic_DNA"/>
</dbReference>
<evidence type="ECO:0000256" key="4">
    <source>
        <dbReference type="ARBA" id="ARBA00022679"/>
    </source>
</evidence>
<comment type="similarity">
    <text evidence="2">Belongs to the CDP-glycerol glycerophosphotransferase family.</text>
</comment>
<evidence type="ECO:0000313" key="8">
    <source>
        <dbReference type="Proteomes" id="UP000191448"/>
    </source>
</evidence>
<evidence type="ECO:0000313" key="7">
    <source>
        <dbReference type="EMBL" id="OPX46968.1"/>
    </source>
</evidence>
<dbReference type="PANTHER" id="PTHR37316:SF2">
    <property type="entry name" value="TEICHOIC ACID RIBITOL-PHOSPHATE POLYMERASE TARK"/>
    <property type="match status" value="1"/>
</dbReference>
<dbReference type="OrthoDB" id="9807097at2"/>
<organism evidence="7 8">
    <name type="scientific">Clostridium thermobutyricum DSM 4928</name>
    <dbReference type="NCBI Taxonomy" id="1121339"/>
    <lineage>
        <taxon>Bacteria</taxon>
        <taxon>Bacillati</taxon>
        <taxon>Bacillota</taxon>
        <taxon>Clostridia</taxon>
        <taxon>Eubacteriales</taxon>
        <taxon>Clostridiaceae</taxon>
        <taxon>Clostridium</taxon>
    </lineage>
</organism>
<evidence type="ECO:0000256" key="6">
    <source>
        <dbReference type="ARBA" id="ARBA00023136"/>
    </source>
</evidence>
<keyword evidence="6" id="KW-0472">Membrane</keyword>
<dbReference type="GO" id="GO:0005886">
    <property type="term" value="C:plasma membrane"/>
    <property type="evidence" value="ECO:0007669"/>
    <property type="project" value="UniProtKB-SubCell"/>
</dbReference>
<evidence type="ECO:0000256" key="1">
    <source>
        <dbReference type="ARBA" id="ARBA00004202"/>
    </source>
</evidence>